<gene>
    <name evidence="1" type="ORF">ZHD862_LOCUS28384</name>
</gene>
<name>A0A815EB01_9BILA</name>
<dbReference type="EMBL" id="CAJNOT010002357">
    <property type="protein sequence ID" value="CAF1309021.1"/>
    <property type="molecule type" value="Genomic_DNA"/>
</dbReference>
<accession>A0A815EB01</accession>
<dbReference type="GO" id="GO:0000390">
    <property type="term" value="P:spliceosomal complex disassembly"/>
    <property type="evidence" value="ECO:0007669"/>
    <property type="project" value="InterPro"/>
</dbReference>
<reference evidence="1" key="1">
    <citation type="submission" date="2021-02" db="EMBL/GenBank/DDBJ databases">
        <authorList>
            <person name="Nowell W R."/>
        </authorList>
    </citation>
    <scope>NUCLEOTIDE SEQUENCE</scope>
</reference>
<organism evidence="1 2">
    <name type="scientific">Rotaria sordida</name>
    <dbReference type="NCBI Taxonomy" id="392033"/>
    <lineage>
        <taxon>Eukaryota</taxon>
        <taxon>Metazoa</taxon>
        <taxon>Spiralia</taxon>
        <taxon>Gnathifera</taxon>
        <taxon>Rotifera</taxon>
        <taxon>Eurotatoria</taxon>
        <taxon>Bdelloidea</taxon>
        <taxon>Philodinida</taxon>
        <taxon>Philodinidae</taxon>
        <taxon>Rotaria</taxon>
    </lineage>
</organism>
<dbReference type="AlphaFoldDB" id="A0A815EB01"/>
<feature type="non-terminal residue" evidence="1">
    <location>
        <position position="1"/>
    </location>
</feature>
<comment type="caution">
    <text evidence="1">The sequence shown here is derived from an EMBL/GenBank/DDBJ whole genome shotgun (WGS) entry which is preliminary data.</text>
</comment>
<sequence length="195" mass="23173">MSDEKTSILNVWLNTNRNYQEIQRWYRSWHLLFPQAIINHIIIKEKLTKDLMMINQRISGTFNVQQTSPSQPFAIYNHGIAISSSTVISSFKDLVEKEATKHNLLFLPIQNRTSEDKQIYQFENILNVWLNTNRNYQEIQRWYSGWHLLFLQAIINHIIIKEKLTKDLMMINQRKSGTFNVQQTSPSQPFVNINY</sequence>
<evidence type="ECO:0000313" key="2">
    <source>
        <dbReference type="Proteomes" id="UP000663864"/>
    </source>
</evidence>
<dbReference type="GO" id="GO:0071008">
    <property type="term" value="C:U2-type post-mRNA release spliceosomal complex"/>
    <property type="evidence" value="ECO:0007669"/>
    <property type="project" value="TreeGrafter"/>
</dbReference>
<feature type="non-terminal residue" evidence="1">
    <location>
        <position position="195"/>
    </location>
</feature>
<evidence type="ECO:0000313" key="1">
    <source>
        <dbReference type="EMBL" id="CAF1309021.1"/>
    </source>
</evidence>
<protein>
    <submittedName>
        <fullName evidence="1">Uncharacterized protein</fullName>
    </submittedName>
</protein>
<proteinExistence type="predicted"/>
<dbReference type="Proteomes" id="UP000663864">
    <property type="component" value="Unassembled WGS sequence"/>
</dbReference>
<dbReference type="PANTHER" id="PTHR23329">
    <property type="entry name" value="TUFTELIN-INTERACTING PROTEIN 11-RELATED"/>
    <property type="match status" value="1"/>
</dbReference>
<dbReference type="InterPro" id="IPR045211">
    <property type="entry name" value="TFP11/STIP/Ntr1"/>
</dbReference>
<dbReference type="PANTHER" id="PTHR23329:SF1">
    <property type="entry name" value="TUFTELIN-INTERACTING PROTEIN 11"/>
    <property type="match status" value="1"/>
</dbReference>